<dbReference type="AlphaFoldDB" id="A0A6C0IW07"/>
<dbReference type="SUPFAM" id="SSF56112">
    <property type="entry name" value="Protein kinase-like (PK-like)"/>
    <property type="match status" value="1"/>
</dbReference>
<evidence type="ECO:0000256" key="4">
    <source>
        <dbReference type="ARBA" id="ARBA00022840"/>
    </source>
</evidence>
<evidence type="ECO:0000256" key="1">
    <source>
        <dbReference type="ARBA" id="ARBA00022679"/>
    </source>
</evidence>
<dbReference type="PRINTS" id="PR00109">
    <property type="entry name" value="TYRKINASE"/>
</dbReference>
<dbReference type="GO" id="GO:0005829">
    <property type="term" value="C:cytosol"/>
    <property type="evidence" value="ECO:0007669"/>
    <property type="project" value="TreeGrafter"/>
</dbReference>
<dbReference type="PROSITE" id="PS00108">
    <property type="entry name" value="PROTEIN_KINASE_ST"/>
    <property type="match status" value="1"/>
</dbReference>
<dbReference type="PROSITE" id="PS50011">
    <property type="entry name" value="PROTEIN_KINASE_DOM"/>
    <property type="match status" value="1"/>
</dbReference>
<proteinExistence type="predicted"/>
<dbReference type="GO" id="GO:0000407">
    <property type="term" value="C:phagophore assembly site"/>
    <property type="evidence" value="ECO:0007669"/>
    <property type="project" value="TreeGrafter"/>
</dbReference>
<dbReference type="InterPro" id="IPR000719">
    <property type="entry name" value="Prot_kinase_dom"/>
</dbReference>
<dbReference type="InterPro" id="IPR045269">
    <property type="entry name" value="Atg1-like"/>
</dbReference>
<accession>A0A6C0IW07</accession>
<dbReference type="PANTHER" id="PTHR24348">
    <property type="entry name" value="SERINE/THREONINE-PROTEIN KINASE UNC-51-RELATED"/>
    <property type="match status" value="1"/>
</dbReference>
<protein>
    <recommendedName>
        <fullName evidence="5">Protein kinase domain-containing protein</fullName>
    </recommendedName>
</protein>
<sequence length="421" mass="50341">MFLFNFLLYIIFLFFKNTWKYSHKNKDKNVNIINAYYTFSFKYIFKKNLYIILSMSYKTLGNYYYNDKEIAYGSFSIIYRGYQLEDRKPVAIKKFIKHIDKKYLDSEIKIMKKLDNINILKLYDIVLYNNKMNLILEYCNMGNLKNYIDSKETKYDNNYINQTLNGLKYLYKKNILHRDIKPQNILIHDYIIKICDFGFAKNIKDVDLINTFCGSPLYMAPEMIINREYNDKSDIWSLGVIIYEIIFKRHPYNVHNQTELFVKLKDSNDIIIEPNRLSDLLSKILVKDPNKRISWEMIFMENWCESYLESKYEDCFSSFEDNDINLEFEDMFESNNDNNKNDSQISETNQIIDYDNVYNKETYKLYPHSAPNRYLENYINVKSKNIKNDYKILGSSPKQTSSSGFSSYLSKSMGTIKNLLN</sequence>
<keyword evidence="4" id="KW-0067">ATP-binding</keyword>
<dbReference type="GO" id="GO:0005524">
    <property type="term" value="F:ATP binding"/>
    <property type="evidence" value="ECO:0007669"/>
    <property type="project" value="UniProtKB-KW"/>
</dbReference>
<dbReference type="PANTHER" id="PTHR24348:SF22">
    <property type="entry name" value="NON-SPECIFIC SERINE_THREONINE PROTEIN KINASE"/>
    <property type="match status" value="1"/>
</dbReference>
<dbReference type="GO" id="GO:0016020">
    <property type="term" value="C:membrane"/>
    <property type="evidence" value="ECO:0007669"/>
    <property type="project" value="TreeGrafter"/>
</dbReference>
<evidence type="ECO:0000259" key="5">
    <source>
        <dbReference type="PROSITE" id="PS50011"/>
    </source>
</evidence>
<dbReference type="Gene3D" id="1.10.510.10">
    <property type="entry name" value="Transferase(Phosphotransferase) domain 1"/>
    <property type="match status" value="1"/>
</dbReference>
<feature type="domain" description="Protein kinase" evidence="5">
    <location>
        <begin position="64"/>
        <end position="308"/>
    </location>
</feature>
<dbReference type="InterPro" id="IPR001245">
    <property type="entry name" value="Ser-Thr/Tyr_kinase_cat_dom"/>
</dbReference>
<dbReference type="InterPro" id="IPR008271">
    <property type="entry name" value="Ser/Thr_kinase_AS"/>
</dbReference>
<name>A0A6C0IW07_9ZZZZ</name>
<evidence type="ECO:0000313" key="6">
    <source>
        <dbReference type="EMBL" id="QHT97438.1"/>
    </source>
</evidence>
<dbReference type="GO" id="GO:0004674">
    <property type="term" value="F:protein serine/threonine kinase activity"/>
    <property type="evidence" value="ECO:0007669"/>
    <property type="project" value="InterPro"/>
</dbReference>
<dbReference type="Pfam" id="PF00069">
    <property type="entry name" value="Pkinase"/>
    <property type="match status" value="1"/>
</dbReference>
<dbReference type="GO" id="GO:0005776">
    <property type="term" value="C:autophagosome"/>
    <property type="evidence" value="ECO:0007669"/>
    <property type="project" value="TreeGrafter"/>
</dbReference>
<dbReference type="GO" id="GO:0010506">
    <property type="term" value="P:regulation of autophagy"/>
    <property type="evidence" value="ECO:0007669"/>
    <property type="project" value="InterPro"/>
</dbReference>
<keyword evidence="1" id="KW-0808">Transferase</keyword>
<dbReference type="GO" id="GO:0000045">
    <property type="term" value="P:autophagosome assembly"/>
    <property type="evidence" value="ECO:0007669"/>
    <property type="project" value="TreeGrafter"/>
</dbReference>
<evidence type="ECO:0000256" key="3">
    <source>
        <dbReference type="ARBA" id="ARBA00022777"/>
    </source>
</evidence>
<dbReference type="SMART" id="SM00220">
    <property type="entry name" value="S_TKc"/>
    <property type="match status" value="1"/>
</dbReference>
<evidence type="ECO:0000256" key="2">
    <source>
        <dbReference type="ARBA" id="ARBA00022741"/>
    </source>
</evidence>
<dbReference type="InterPro" id="IPR011009">
    <property type="entry name" value="Kinase-like_dom_sf"/>
</dbReference>
<dbReference type="EMBL" id="MN740276">
    <property type="protein sequence ID" value="QHT97438.1"/>
    <property type="molecule type" value="Genomic_DNA"/>
</dbReference>
<organism evidence="6">
    <name type="scientific">viral metagenome</name>
    <dbReference type="NCBI Taxonomy" id="1070528"/>
    <lineage>
        <taxon>unclassified sequences</taxon>
        <taxon>metagenomes</taxon>
        <taxon>organismal metagenomes</taxon>
    </lineage>
</organism>
<keyword evidence="2" id="KW-0547">Nucleotide-binding</keyword>
<reference evidence="6" key="1">
    <citation type="journal article" date="2020" name="Nature">
        <title>Giant virus diversity and host interactions through global metagenomics.</title>
        <authorList>
            <person name="Schulz F."/>
            <person name="Roux S."/>
            <person name="Paez-Espino D."/>
            <person name="Jungbluth S."/>
            <person name="Walsh D.A."/>
            <person name="Denef V.J."/>
            <person name="McMahon K.D."/>
            <person name="Konstantinidis K.T."/>
            <person name="Eloe-Fadrosh E.A."/>
            <person name="Kyrpides N.C."/>
            <person name="Woyke T."/>
        </authorList>
    </citation>
    <scope>NUCLEOTIDE SEQUENCE</scope>
    <source>
        <strain evidence="6">GVMAG-M-3300025138-11</strain>
    </source>
</reference>
<keyword evidence="3" id="KW-0418">Kinase</keyword>